<proteinExistence type="predicted"/>
<dbReference type="PROSITE" id="PS50932">
    <property type="entry name" value="HTH_LACI_2"/>
    <property type="match status" value="1"/>
</dbReference>
<dbReference type="Gene3D" id="1.10.260.40">
    <property type="entry name" value="lambda repressor-like DNA-binding domains"/>
    <property type="match status" value="1"/>
</dbReference>
<dbReference type="Proteomes" id="UP000219573">
    <property type="component" value="Unassembled WGS sequence"/>
</dbReference>
<dbReference type="PANTHER" id="PTHR30146:SF148">
    <property type="entry name" value="HTH-TYPE TRANSCRIPTIONAL REPRESSOR PURR-RELATED"/>
    <property type="match status" value="1"/>
</dbReference>
<dbReference type="InterPro" id="IPR046335">
    <property type="entry name" value="LacI/GalR-like_sensor"/>
</dbReference>
<dbReference type="PANTHER" id="PTHR30146">
    <property type="entry name" value="LACI-RELATED TRANSCRIPTIONAL REPRESSOR"/>
    <property type="match status" value="1"/>
</dbReference>
<dbReference type="PROSITE" id="PS00356">
    <property type="entry name" value="HTH_LACI_1"/>
    <property type="match status" value="1"/>
</dbReference>
<dbReference type="CDD" id="cd06267">
    <property type="entry name" value="PBP1_LacI_sugar_binding-like"/>
    <property type="match status" value="1"/>
</dbReference>
<dbReference type="Gene3D" id="3.40.50.2300">
    <property type="match status" value="2"/>
</dbReference>
<dbReference type="EMBL" id="OBDZ01000014">
    <property type="protein sequence ID" value="SNY30611.1"/>
    <property type="molecule type" value="Genomic_DNA"/>
</dbReference>
<dbReference type="Pfam" id="PF00356">
    <property type="entry name" value="LacI"/>
    <property type="match status" value="1"/>
</dbReference>
<keyword evidence="2" id="KW-0805">Transcription regulation</keyword>
<evidence type="ECO:0000256" key="2">
    <source>
        <dbReference type="ARBA" id="ARBA00023015"/>
    </source>
</evidence>
<evidence type="ECO:0000313" key="6">
    <source>
        <dbReference type="EMBL" id="SNY30611.1"/>
    </source>
</evidence>
<organism evidence="6 7">
    <name type="scientific">Orenia metallireducens</name>
    <dbReference type="NCBI Taxonomy" id="1413210"/>
    <lineage>
        <taxon>Bacteria</taxon>
        <taxon>Bacillati</taxon>
        <taxon>Bacillota</taxon>
        <taxon>Clostridia</taxon>
        <taxon>Halanaerobiales</taxon>
        <taxon>Halobacteroidaceae</taxon>
        <taxon>Orenia</taxon>
    </lineage>
</organism>
<dbReference type="RefSeq" id="WP_097018015.1">
    <property type="nucleotide sequence ID" value="NZ_OBDZ01000014.1"/>
</dbReference>
<sequence>MVTLRDVAKEAGVSAATASLALNNSDKVNIDTLKKVQKIARELNYIPDARAKALTKKSTKIIGLVVPEINNPFFADLAQAIKMKLNESDYSIILCGTQNDPKEEKKYIDMFRSGMVDGAIFTCLTEVNNSFITELASNHIPVVYIDRIGDDGGIIPIVKSNLKDGGYQITRHLIKLGHKKIAYIGRKDEERYAGFKDAMLEFGCEINKDYIFDKYHAFESGVKAGFMLNNLEDKPTGIICFNDETAIGLMQTLIKFDFNIPKDFSVCGIDNIDVAKYYSPSLTTIDIPKKKMGKKAAEILLKLIAGKEVEKEDYFINYQVKLIERDSSSKLE</sequence>
<dbReference type="GO" id="GO:0000976">
    <property type="term" value="F:transcription cis-regulatory region binding"/>
    <property type="evidence" value="ECO:0007669"/>
    <property type="project" value="TreeGrafter"/>
</dbReference>
<reference evidence="7" key="1">
    <citation type="submission" date="2017-09" db="EMBL/GenBank/DDBJ databases">
        <authorList>
            <person name="Varghese N."/>
            <person name="Submissions S."/>
        </authorList>
    </citation>
    <scope>NUCLEOTIDE SEQUENCE [LARGE SCALE GENOMIC DNA]</scope>
    <source>
        <strain evidence="7">MSL47</strain>
    </source>
</reference>
<dbReference type="GO" id="GO:0003700">
    <property type="term" value="F:DNA-binding transcription factor activity"/>
    <property type="evidence" value="ECO:0007669"/>
    <property type="project" value="TreeGrafter"/>
</dbReference>
<dbReference type="SMART" id="SM00354">
    <property type="entry name" value="HTH_LACI"/>
    <property type="match status" value="1"/>
</dbReference>
<evidence type="ECO:0000313" key="7">
    <source>
        <dbReference type="Proteomes" id="UP000219573"/>
    </source>
</evidence>
<feature type="domain" description="HTH lacI-type" evidence="5">
    <location>
        <begin position="2"/>
        <end position="56"/>
    </location>
</feature>
<keyword evidence="1" id="KW-0678">Repressor</keyword>
<dbReference type="InterPro" id="IPR028082">
    <property type="entry name" value="Peripla_BP_I"/>
</dbReference>
<dbReference type="Pfam" id="PF13377">
    <property type="entry name" value="Peripla_BP_3"/>
    <property type="match status" value="1"/>
</dbReference>
<keyword evidence="4" id="KW-0804">Transcription</keyword>
<evidence type="ECO:0000256" key="4">
    <source>
        <dbReference type="ARBA" id="ARBA00023163"/>
    </source>
</evidence>
<evidence type="ECO:0000256" key="1">
    <source>
        <dbReference type="ARBA" id="ARBA00022491"/>
    </source>
</evidence>
<gene>
    <name evidence="6" type="ORF">SAMN06265827_11415</name>
</gene>
<dbReference type="InterPro" id="IPR000843">
    <property type="entry name" value="HTH_LacI"/>
</dbReference>
<keyword evidence="3" id="KW-0238">DNA-binding</keyword>
<dbReference type="OrthoDB" id="9796186at2"/>
<name>A0A285H7L9_9FIRM</name>
<dbReference type="AlphaFoldDB" id="A0A285H7L9"/>
<accession>A0A285H7L9</accession>
<dbReference type="SUPFAM" id="SSF47413">
    <property type="entry name" value="lambda repressor-like DNA-binding domains"/>
    <property type="match status" value="1"/>
</dbReference>
<protein>
    <submittedName>
        <fullName evidence="6">Transcriptional regulator, LacI family</fullName>
    </submittedName>
</protein>
<evidence type="ECO:0000259" key="5">
    <source>
        <dbReference type="PROSITE" id="PS50932"/>
    </source>
</evidence>
<evidence type="ECO:0000256" key="3">
    <source>
        <dbReference type="ARBA" id="ARBA00023125"/>
    </source>
</evidence>
<dbReference type="SUPFAM" id="SSF53822">
    <property type="entry name" value="Periplasmic binding protein-like I"/>
    <property type="match status" value="1"/>
</dbReference>
<keyword evidence="7" id="KW-1185">Reference proteome</keyword>
<dbReference type="CDD" id="cd01392">
    <property type="entry name" value="HTH_LacI"/>
    <property type="match status" value="1"/>
</dbReference>
<dbReference type="InterPro" id="IPR010982">
    <property type="entry name" value="Lambda_DNA-bd_dom_sf"/>
</dbReference>